<gene>
    <name evidence="3" type="ORF">HPULCUR_002519</name>
</gene>
<dbReference type="Pfam" id="PF08550">
    <property type="entry name" value="GATA_AreA"/>
    <property type="match status" value="1"/>
</dbReference>
<feature type="region of interest" description="Disordered" evidence="1">
    <location>
        <begin position="109"/>
        <end position="143"/>
    </location>
</feature>
<evidence type="ECO:0000313" key="3">
    <source>
        <dbReference type="EMBL" id="GAA5797140.1"/>
    </source>
</evidence>
<dbReference type="InterPro" id="IPR013860">
    <property type="entry name" value="AreA_GATA"/>
</dbReference>
<sequence length="307" mass="35507">MSSSLHHEPFLSLSCNKLDANDFGNMWTDINLGFSKCKSYRDYGQQRLEYMSWRLWYCRQGNDRIDNNIKQIITSLLLSPAFPVHDAYSHEVPQAAQNCFQSTIQHHASINNKQQQQQHQHASSPILEPPTTTTTTTLSRSSSFCKVKDNTPSLTNSIIHTRTAVQEQEQEEEQDDDDDLDDDYEEDEDYYLSDDDDIYEDEQDDLDDINYQFVRDFTKTQPRPLIPRRSLLSDLLQRVSSPPSLLSNSSSSFTSNSTTTQHSIILDDDFNSTHHKHNNNTTASPNNSILTTHPHNEQRWKQSFRGW</sequence>
<feature type="compositionally biased region" description="Polar residues" evidence="1">
    <location>
        <begin position="283"/>
        <end position="293"/>
    </location>
</feature>
<reference evidence="3 4" key="1">
    <citation type="submission" date="2024-04" db="EMBL/GenBank/DDBJ databases">
        <title>genome sequences of Mucor flavus KT1a and Helicostylum pulchrum KT1b strains isolation_sourced from the surface of a dry-aged beef.</title>
        <authorList>
            <person name="Toyotome T."/>
            <person name="Hosono M."/>
            <person name="Torimaru M."/>
            <person name="Fukuda K."/>
            <person name="Mikami N."/>
        </authorList>
    </citation>
    <scope>NUCLEOTIDE SEQUENCE [LARGE SCALE GENOMIC DNA]</scope>
    <source>
        <strain evidence="3 4">KT1b</strain>
    </source>
</reference>
<proteinExistence type="predicted"/>
<feature type="compositionally biased region" description="Acidic residues" evidence="1">
    <location>
        <begin position="168"/>
        <end position="185"/>
    </location>
</feature>
<dbReference type="EMBL" id="BAABUJ010000007">
    <property type="protein sequence ID" value="GAA5797140.1"/>
    <property type="molecule type" value="Genomic_DNA"/>
</dbReference>
<dbReference type="InterPro" id="IPR016024">
    <property type="entry name" value="ARM-type_fold"/>
</dbReference>
<name>A0ABP9XS08_9FUNG</name>
<feature type="region of interest" description="Disordered" evidence="1">
    <location>
        <begin position="270"/>
        <end position="307"/>
    </location>
</feature>
<comment type="caution">
    <text evidence="3">The sequence shown here is derived from an EMBL/GenBank/DDBJ whole genome shotgun (WGS) entry which is preliminary data.</text>
</comment>
<organism evidence="3 4">
    <name type="scientific">Helicostylum pulchrum</name>
    <dbReference type="NCBI Taxonomy" id="562976"/>
    <lineage>
        <taxon>Eukaryota</taxon>
        <taxon>Fungi</taxon>
        <taxon>Fungi incertae sedis</taxon>
        <taxon>Mucoromycota</taxon>
        <taxon>Mucoromycotina</taxon>
        <taxon>Mucoromycetes</taxon>
        <taxon>Mucorales</taxon>
        <taxon>Mucorineae</taxon>
        <taxon>Mucoraceae</taxon>
        <taxon>Helicostylum</taxon>
    </lineage>
</organism>
<keyword evidence="4" id="KW-1185">Reference proteome</keyword>
<evidence type="ECO:0000313" key="4">
    <source>
        <dbReference type="Proteomes" id="UP001476247"/>
    </source>
</evidence>
<dbReference type="Proteomes" id="UP001476247">
    <property type="component" value="Unassembled WGS sequence"/>
</dbReference>
<evidence type="ECO:0000256" key="1">
    <source>
        <dbReference type="SAM" id="MobiDB-lite"/>
    </source>
</evidence>
<feature type="domain" description="Nitrogen regulatory protein areA GATA-like" evidence="2">
    <location>
        <begin position="34"/>
        <end position="57"/>
    </location>
</feature>
<protein>
    <recommendedName>
        <fullName evidence="2">Nitrogen regulatory protein areA GATA-like domain-containing protein</fullName>
    </recommendedName>
</protein>
<feature type="region of interest" description="Disordered" evidence="1">
    <location>
        <begin position="161"/>
        <end position="185"/>
    </location>
</feature>
<dbReference type="SUPFAM" id="SSF48371">
    <property type="entry name" value="ARM repeat"/>
    <property type="match status" value="1"/>
</dbReference>
<accession>A0ABP9XS08</accession>
<evidence type="ECO:0000259" key="2">
    <source>
        <dbReference type="Pfam" id="PF08550"/>
    </source>
</evidence>